<dbReference type="FunFam" id="3.10.290.10:FF:000003">
    <property type="entry name" value="Pseudouridine synthase"/>
    <property type="match status" value="1"/>
</dbReference>
<dbReference type="SUPFAM" id="SSF55174">
    <property type="entry name" value="Alpha-L RNA-binding motif"/>
    <property type="match status" value="1"/>
</dbReference>
<evidence type="ECO:0000256" key="3">
    <source>
        <dbReference type="PROSITE-ProRule" id="PRU00182"/>
    </source>
</evidence>
<feature type="compositionally biased region" description="Basic and acidic residues" evidence="5">
    <location>
        <begin position="212"/>
        <end position="223"/>
    </location>
</feature>
<reference evidence="7 8" key="1">
    <citation type="submission" date="2017-02" db="EMBL/GenBank/DDBJ databases">
        <authorList>
            <person name="Peterson S.W."/>
        </authorList>
    </citation>
    <scope>NUCLEOTIDE SEQUENCE [LARGE SCALE GENOMIC DNA]</scope>
    <source>
        <strain evidence="7 8">ATCC 700135</strain>
    </source>
</reference>
<evidence type="ECO:0000256" key="5">
    <source>
        <dbReference type="SAM" id="MobiDB-lite"/>
    </source>
</evidence>
<dbReference type="AlphaFoldDB" id="A0A1T4M8W8"/>
<feature type="region of interest" description="Disordered" evidence="5">
    <location>
        <begin position="251"/>
        <end position="327"/>
    </location>
</feature>
<feature type="domain" description="RNA-binding S4" evidence="6">
    <location>
        <begin position="342"/>
        <end position="401"/>
    </location>
</feature>
<dbReference type="SUPFAM" id="SSF55120">
    <property type="entry name" value="Pseudouridine synthase"/>
    <property type="match status" value="1"/>
</dbReference>
<feature type="compositionally biased region" description="Basic and acidic residues" evidence="5">
    <location>
        <begin position="182"/>
        <end position="202"/>
    </location>
</feature>
<feature type="compositionally biased region" description="Basic and acidic residues" evidence="5">
    <location>
        <begin position="96"/>
        <end position="141"/>
    </location>
</feature>
<evidence type="ECO:0000259" key="6">
    <source>
        <dbReference type="SMART" id="SM00363"/>
    </source>
</evidence>
<dbReference type="PROSITE" id="PS50889">
    <property type="entry name" value="S4"/>
    <property type="match status" value="1"/>
</dbReference>
<dbReference type="InterPro" id="IPR042092">
    <property type="entry name" value="PsdUridine_s_RsuA/RluB/E/F_cat"/>
</dbReference>
<protein>
    <recommendedName>
        <fullName evidence="4">Pseudouridine synthase</fullName>
        <ecNumber evidence="4">5.4.99.-</ecNumber>
    </recommendedName>
</protein>
<comment type="similarity">
    <text evidence="1 4">Belongs to the pseudouridine synthase RsuA family.</text>
</comment>
<evidence type="ECO:0000256" key="1">
    <source>
        <dbReference type="ARBA" id="ARBA00008348"/>
    </source>
</evidence>
<feature type="compositionally biased region" description="Polar residues" evidence="5">
    <location>
        <begin position="18"/>
        <end position="27"/>
    </location>
</feature>
<dbReference type="InterPro" id="IPR050343">
    <property type="entry name" value="RsuA_PseudoU_synthase"/>
</dbReference>
<keyword evidence="3" id="KW-0694">RNA-binding</keyword>
<dbReference type="Gene3D" id="3.30.70.580">
    <property type="entry name" value="Pseudouridine synthase I, catalytic domain, N-terminal subdomain"/>
    <property type="match status" value="1"/>
</dbReference>
<evidence type="ECO:0000256" key="2">
    <source>
        <dbReference type="ARBA" id="ARBA00023235"/>
    </source>
</evidence>
<dbReference type="InterPro" id="IPR006145">
    <property type="entry name" value="PsdUridine_synth_RsuA/RluA"/>
</dbReference>
<dbReference type="EC" id="5.4.99.-" evidence="4"/>
<dbReference type="GO" id="GO:0000455">
    <property type="term" value="P:enzyme-directed rRNA pseudouridine synthesis"/>
    <property type="evidence" value="ECO:0007669"/>
    <property type="project" value="UniProtKB-ARBA"/>
</dbReference>
<dbReference type="PANTHER" id="PTHR47683:SF2">
    <property type="entry name" value="RNA-BINDING S4 DOMAIN-CONTAINING PROTEIN"/>
    <property type="match status" value="1"/>
</dbReference>
<dbReference type="Pfam" id="PF01479">
    <property type="entry name" value="S4"/>
    <property type="match status" value="1"/>
</dbReference>
<keyword evidence="2 4" id="KW-0413">Isomerase</keyword>
<dbReference type="InterPro" id="IPR020094">
    <property type="entry name" value="TruA/RsuA/RluB/E/F_N"/>
</dbReference>
<evidence type="ECO:0000256" key="4">
    <source>
        <dbReference type="RuleBase" id="RU003887"/>
    </source>
</evidence>
<dbReference type="Gene3D" id="3.10.290.10">
    <property type="entry name" value="RNA-binding S4 domain"/>
    <property type="match status" value="1"/>
</dbReference>
<name>A0A1T4M8W8_PORCN</name>
<dbReference type="CDD" id="cd02870">
    <property type="entry name" value="PseudoU_synth_RsuA_like"/>
    <property type="match status" value="1"/>
</dbReference>
<dbReference type="InterPro" id="IPR018496">
    <property type="entry name" value="PsdUridine_synth_RsuA/RluB_CS"/>
</dbReference>
<feature type="compositionally biased region" description="Basic and acidic residues" evidence="5">
    <location>
        <begin position="28"/>
        <end position="38"/>
    </location>
</feature>
<feature type="compositionally biased region" description="Basic and acidic residues" evidence="5">
    <location>
        <begin position="1"/>
        <end position="17"/>
    </location>
</feature>
<organism evidence="7 8">
    <name type="scientific">Porphyromonas cangingivalis</name>
    <dbReference type="NCBI Taxonomy" id="36874"/>
    <lineage>
        <taxon>Bacteria</taxon>
        <taxon>Pseudomonadati</taxon>
        <taxon>Bacteroidota</taxon>
        <taxon>Bacteroidia</taxon>
        <taxon>Bacteroidales</taxon>
        <taxon>Porphyromonadaceae</taxon>
        <taxon>Porphyromonas</taxon>
    </lineage>
</organism>
<dbReference type="GO" id="GO:0003723">
    <property type="term" value="F:RNA binding"/>
    <property type="evidence" value="ECO:0007669"/>
    <property type="project" value="UniProtKB-KW"/>
</dbReference>
<gene>
    <name evidence="7" type="ORF">SAMN02745205_01434</name>
</gene>
<evidence type="ECO:0000313" key="7">
    <source>
        <dbReference type="EMBL" id="SJZ63335.1"/>
    </source>
</evidence>
<dbReference type="InterPro" id="IPR002942">
    <property type="entry name" value="S4_RNA-bd"/>
</dbReference>
<evidence type="ECO:0000313" key="8">
    <source>
        <dbReference type="Proteomes" id="UP000189956"/>
    </source>
</evidence>
<sequence>MDIEKTEEQKKHTDSQERSASYSTNNDGFERVNNREGLYENGFDNEESAPNYRPRGFRNNNNRYDNRPDRGGYPRRNDNRGGGYYPQQDNNQREYQSNREYPRRGYDNRYPNEDFSYRDRFLATQKTEDQPLDENRDDQQPQRRRRMRISEVKAMGNPQEERFGGYGQNPQQRFDNNNRYNRPYDNRRGMGGDHYQRQDRYRNNYGSYGNDRYSRMDEYDRRGGYNNYESGHDNSQREYYKERYNQARENNRQQFEYRMPYNNGDDRYQQGRNNNNRRPQQRRGYGNNEGYGNNQMRRGGGYNNDNKYPQKFQKKSKPGQKFTPRPTPIVYENDYFDENEPIRLNKYLANSGVCSRREADELIQNGTVLVNGEVVTELGTKITLKDSVVVDGKEVKPENKVYVLLNKPRNCVTTSDDPQERLTVLHLVKNACKERIYPVGRLDRNTTGVLLLTNDGDMASKLVHPSFKKKKIYHVWLDKEVTVEDMQKIADGIELEDGEMHADAISYASEDDHTQVGIEIHSGRNRIVRRIFEHLGYHVYKLDRVYFAGLTKKNLPRGKWRYLSQDEVNMLRMGAFE</sequence>
<dbReference type="InterPro" id="IPR036986">
    <property type="entry name" value="S4_RNA-bd_sf"/>
</dbReference>
<dbReference type="NCBIfam" id="TIGR00093">
    <property type="entry name" value="pseudouridine synthase"/>
    <property type="match status" value="1"/>
</dbReference>
<dbReference type="Pfam" id="PF00849">
    <property type="entry name" value="PseudoU_synth_2"/>
    <property type="match status" value="1"/>
</dbReference>
<feature type="compositionally biased region" description="Basic and acidic residues" evidence="5">
    <location>
        <begin position="64"/>
        <end position="79"/>
    </location>
</feature>
<dbReference type="Proteomes" id="UP000189956">
    <property type="component" value="Unassembled WGS sequence"/>
</dbReference>
<accession>A0A1T4M8W8</accession>
<proteinExistence type="inferred from homology"/>
<feature type="region of interest" description="Disordered" evidence="5">
    <location>
        <begin position="1"/>
        <end position="237"/>
    </location>
</feature>
<dbReference type="EMBL" id="FUWL01000011">
    <property type="protein sequence ID" value="SJZ63335.1"/>
    <property type="molecule type" value="Genomic_DNA"/>
</dbReference>
<feature type="compositionally biased region" description="Low complexity" evidence="5">
    <location>
        <begin position="270"/>
        <end position="294"/>
    </location>
</feature>
<dbReference type="InterPro" id="IPR000748">
    <property type="entry name" value="PsdUridine_synth_RsuA/RluB/E/F"/>
</dbReference>
<dbReference type="InterPro" id="IPR020103">
    <property type="entry name" value="PsdUridine_synth_cat_dom_sf"/>
</dbReference>
<dbReference type="GO" id="GO:0120159">
    <property type="term" value="F:rRNA pseudouridine synthase activity"/>
    <property type="evidence" value="ECO:0007669"/>
    <property type="project" value="UniProtKB-ARBA"/>
</dbReference>
<dbReference type="CDD" id="cd00165">
    <property type="entry name" value="S4"/>
    <property type="match status" value="1"/>
</dbReference>
<dbReference type="Gene3D" id="3.30.70.1560">
    <property type="entry name" value="Alpha-L RNA-binding motif"/>
    <property type="match status" value="1"/>
</dbReference>
<dbReference type="PROSITE" id="PS01149">
    <property type="entry name" value="PSI_RSU"/>
    <property type="match status" value="1"/>
</dbReference>
<dbReference type="SMART" id="SM00363">
    <property type="entry name" value="S4"/>
    <property type="match status" value="1"/>
</dbReference>
<dbReference type="PANTHER" id="PTHR47683">
    <property type="entry name" value="PSEUDOURIDINE SYNTHASE FAMILY PROTEIN-RELATED"/>
    <property type="match status" value="1"/>
</dbReference>